<evidence type="ECO:0000313" key="1">
    <source>
        <dbReference type="EMBL" id="OGC62582.1"/>
    </source>
</evidence>
<protein>
    <submittedName>
        <fullName evidence="1">Uncharacterized protein</fullName>
    </submittedName>
</protein>
<name>A0A1F4VZJ6_UNCKA</name>
<sequence>MNTDDTRQLLYDGLTRLIMGELEREPDEVVALRKALLLLILLVQDDASPCGKELTEYLLLGFQPLAAHFKEQAHPFYKDEIVGRARDQNDQVLLVVSKTLVESILPDRDGNHH</sequence>
<evidence type="ECO:0000313" key="2">
    <source>
        <dbReference type="Proteomes" id="UP000176614"/>
    </source>
</evidence>
<gene>
    <name evidence="1" type="ORF">A2264_01105</name>
</gene>
<dbReference type="AlphaFoldDB" id="A0A1F4VZJ6"/>
<dbReference type="EMBL" id="MEVT01000015">
    <property type="protein sequence ID" value="OGC62582.1"/>
    <property type="molecule type" value="Genomic_DNA"/>
</dbReference>
<comment type="caution">
    <text evidence="1">The sequence shown here is derived from an EMBL/GenBank/DDBJ whole genome shotgun (WGS) entry which is preliminary data.</text>
</comment>
<proteinExistence type="predicted"/>
<dbReference type="Proteomes" id="UP000176614">
    <property type="component" value="Unassembled WGS sequence"/>
</dbReference>
<accession>A0A1F4VZJ6</accession>
<reference evidence="1 2" key="1">
    <citation type="journal article" date="2016" name="Nat. Commun.">
        <title>Thousands of microbial genomes shed light on interconnected biogeochemical processes in an aquifer system.</title>
        <authorList>
            <person name="Anantharaman K."/>
            <person name="Brown C.T."/>
            <person name="Hug L.A."/>
            <person name="Sharon I."/>
            <person name="Castelle C.J."/>
            <person name="Probst A.J."/>
            <person name="Thomas B.C."/>
            <person name="Singh A."/>
            <person name="Wilkins M.J."/>
            <person name="Karaoz U."/>
            <person name="Brodie E.L."/>
            <person name="Williams K.H."/>
            <person name="Hubbard S.S."/>
            <person name="Banfield J.F."/>
        </authorList>
    </citation>
    <scope>NUCLEOTIDE SEQUENCE [LARGE SCALE GENOMIC DNA]</scope>
</reference>
<organism evidence="1 2">
    <name type="scientific">candidate division WWE3 bacterium RIFOXYA2_FULL_46_9</name>
    <dbReference type="NCBI Taxonomy" id="1802636"/>
    <lineage>
        <taxon>Bacteria</taxon>
        <taxon>Katanobacteria</taxon>
    </lineage>
</organism>